<organism evidence="1 2">
    <name type="scientific">Nadsonia fulvescens var. elongata DSM 6958</name>
    <dbReference type="NCBI Taxonomy" id="857566"/>
    <lineage>
        <taxon>Eukaryota</taxon>
        <taxon>Fungi</taxon>
        <taxon>Dikarya</taxon>
        <taxon>Ascomycota</taxon>
        <taxon>Saccharomycotina</taxon>
        <taxon>Dipodascomycetes</taxon>
        <taxon>Dipodascales</taxon>
        <taxon>Dipodascales incertae sedis</taxon>
        <taxon>Nadsonia</taxon>
    </lineage>
</organism>
<evidence type="ECO:0000313" key="2">
    <source>
        <dbReference type="Proteomes" id="UP000095009"/>
    </source>
</evidence>
<sequence>MGVSSQFPKECHCIDQASSAKLPISGKSISDLLIADQLLARSEKSAARPAHAFRQTQVMSLRPVFTERTLTYFSRGTPAHDAQTGLKTAPGSVSVKPPRGIGTVENGGRKVMLAKVSSRIVRIVVI</sequence>
<accession>A0A1E3PI70</accession>
<dbReference type="AlphaFoldDB" id="A0A1E3PI70"/>
<dbReference type="EMBL" id="KV454411">
    <property type="protein sequence ID" value="ODQ64557.1"/>
    <property type="molecule type" value="Genomic_DNA"/>
</dbReference>
<name>A0A1E3PI70_9ASCO</name>
<evidence type="ECO:0000313" key="1">
    <source>
        <dbReference type="EMBL" id="ODQ64557.1"/>
    </source>
</evidence>
<dbReference type="Proteomes" id="UP000095009">
    <property type="component" value="Unassembled WGS sequence"/>
</dbReference>
<reference evidence="1 2" key="1">
    <citation type="journal article" date="2016" name="Proc. Natl. Acad. Sci. U.S.A.">
        <title>Comparative genomics of biotechnologically important yeasts.</title>
        <authorList>
            <person name="Riley R."/>
            <person name="Haridas S."/>
            <person name="Wolfe K.H."/>
            <person name="Lopes M.R."/>
            <person name="Hittinger C.T."/>
            <person name="Goeker M."/>
            <person name="Salamov A.A."/>
            <person name="Wisecaver J.H."/>
            <person name="Long T.M."/>
            <person name="Calvey C.H."/>
            <person name="Aerts A.L."/>
            <person name="Barry K.W."/>
            <person name="Choi C."/>
            <person name="Clum A."/>
            <person name="Coughlan A.Y."/>
            <person name="Deshpande S."/>
            <person name="Douglass A.P."/>
            <person name="Hanson S.J."/>
            <person name="Klenk H.-P."/>
            <person name="LaButti K.M."/>
            <person name="Lapidus A."/>
            <person name="Lindquist E.A."/>
            <person name="Lipzen A.M."/>
            <person name="Meier-Kolthoff J.P."/>
            <person name="Ohm R.A."/>
            <person name="Otillar R.P."/>
            <person name="Pangilinan J.L."/>
            <person name="Peng Y."/>
            <person name="Rokas A."/>
            <person name="Rosa C.A."/>
            <person name="Scheuner C."/>
            <person name="Sibirny A.A."/>
            <person name="Slot J.C."/>
            <person name="Stielow J.B."/>
            <person name="Sun H."/>
            <person name="Kurtzman C.P."/>
            <person name="Blackwell M."/>
            <person name="Grigoriev I.V."/>
            <person name="Jeffries T.W."/>
        </authorList>
    </citation>
    <scope>NUCLEOTIDE SEQUENCE [LARGE SCALE GENOMIC DNA]</scope>
    <source>
        <strain evidence="1 2">DSM 6958</strain>
    </source>
</reference>
<keyword evidence="2" id="KW-1185">Reference proteome</keyword>
<protein>
    <submittedName>
        <fullName evidence="1">Uncharacterized protein</fullName>
    </submittedName>
</protein>
<proteinExistence type="predicted"/>
<gene>
    <name evidence="1" type="ORF">NADFUDRAFT_42868</name>
</gene>